<dbReference type="Pfam" id="PF14910">
    <property type="entry name" value="MMS22L_N"/>
    <property type="match status" value="1"/>
</dbReference>
<reference evidence="2" key="3">
    <citation type="submission" date="2025-09" db="UniProtKB">
        <authorList>
            <consortium name="Ensembl"/>
        </authorList>
    </citation>
    <scope>IDENTIFICATION</scope>
</reference>
<proteinExistence type="predicted"/>
<evidence type="ECO:0000313" key="2">
    <source>
        <dbReference type="Ensembl" id="ENSMODP00000043419.1"/>
    </source>
</evidence>
<dbReference type="GO" id="GO:0031297">
    <property type="term" value="P:replication fork processing"/>
    <property type="evidence" value="ECO:0007669"/>
    <property type="project" value="InterPro"/>
</dbReference>
<evidence type="ECO:0000313" key="3">
    <source>
        <dbReference type="Proteomes" id="UP000002280"/>
    </source>
</evidence>
<dbReference type="GeneTree" id="ENSGT00390000011769"/>
<keyword evidence="3" id="KW-1185">Reference proteome</keyword>
<name>A0A5F8G7J3_MONDO</name>
<dbReference type="PANTHER" id="PTHR28547">
    <property type="entry name" value="PROTEIN MMS22-LIKE"/>
    <property type="match status" value="1"/>
</dbReference>
<accession>A0A5F8G7J3</accession>
<evidence type="ECO:0000259" key="1">
    <source>
        <dbReference type="Pfam" id="PF14910"/>
    </source>
</evidence>
<dbReference type="Ensembl" id="ENSMODT00000055551.1">
    <property type="protein sequence ID" value="ENSMODP00000043419.1"/>
    <property type="gene ID" value="ENSMODG00000018127.4"/>
</dbReference>
<gene>
    <name evidence="2" type="primary">MMS22L</name>
</gene>
<dbReference type="AlphaFoldDB" id="A0A5F8G7J3"/>
<dbReference type="Proteomes" id="UP000002280">
    <property type="component" value="Chromosome 2"/>
</dbReference>
<dbReference type="InterPro" id="IPR042320">
    <property type="entry name" value="MMS22-like"/>
</dbReference>
<sequence length="212" mass="24171">MDGHPIPSSFLTESLELELETEWCRPPCFSCASDGRKHFSPDSHLASGSLKRLMLSLDPLPTNFEEDIVELFDFQWVTEIALVNSSRDLFSLCRQQIYKLETLLQTTGDLGQASALHSEANNIRHRCVMFLHYVKVFIFRYLRIHETENDVPLHPYEVLEAQLPSVLVEELHGLILYTGRLSDHPSVTPGAFIVQNQIKFAQPTLYKPDSSV</sequence>
<reference evidence="2" key="2">
    <citation type="submission" date="2025-08" db="UniProtKB">
        <authorList>
            <consortium name="Ensembl"/>
        </authorList>
    </citation>
    <scope>IDENTIFICATION</scope>
</reference>
<dbReference type="PANTHER" id="PTHR28547:SF1">
    <property type="entry name" value="PROTEIN MMS22-LIKE"/>
    <property type="match status" value="1"/>
</dbReference>
<protein>
    <submittedName>
        <fullName evidence="2">MMS22 like, DNA repair protein</fullName>
    </submittedName>
</protein>
<organism evidence="2 3">
    <name type="scientific">Monodelphis domestica</name>
    <name type="common">Gray short-tailed opossum</name>
    <dbReference type="NCBI Taxonomy" id="13616"/>
    <lineage>
        <taxon>Eukaryota</taxon>
        <taxon>Metazoa</taxon>
        <taxon>Chordata</taxon>
        <taxon>Craniata</taxon>
        <taxon>Vertebrata</taxon>
        <taxon>Euteleostomi</taxon>
        <taxon>Mammalia</taxon>
        <taxon>Metatheria</taxon>
        <taxon>Didelphimorphia</taxon>
        <taxon>Didelphidae</taxon>
        <taxon>Monodelphis</taxon>
    </lineage>
</organism>
<dbReference type="Bgee" id="ENSMODG00000018127">
    <property type="expression patterns" value="Expressed in hindlimb bud and 18 other cell types or tissues"/>
</dbReference>
<dbReference type="InterPro" id="IPR029425">
    <property type="entry name" value="MMS22L_N"/>
</dbReference>
<feature type="domain" description="Protein MMS22-like N-terminal" evidence="1">
    <location>
        <begin position="26"/>
        <end position="203"/>
    </location>
</feature>
<reference evidence="2 3" key="1">
    <citation type="journal article" date="2007" name="Nature">
        <title>Genome of the marsupial Monodelphis domestica reveals innovation in non-coding sequences.</title>
        <authorList>
            <person name="Mikkelsen T.S."/>
            <person name="Wakefield M.J."/>
            <person name="Aken B."/>
            <person name="Amemiya C.T."/>
            <person name="Chang J.L."/>
            <person name="Duke S."/>
            <person name="Garber M."/>
            <person name="Gentles A.J."/>
            <person name="Goodstadt L."/>
            <person name="Heger A."/>
            <person name="Jurka J."/>
            <person name="Kamal M."/>
            <person name="Mauceli E."/>
            <person name="Searle S.M."/>
            <person name="Sharpe T."/>
            <person name="Baker M.L."/>
            <person name="Batzer M.A."/>
            <person name="Benos P.V."/>
            <person name="Belov K."/>
            <person name="Clamp M."/>
            <person name="Cook A."/>
            <person name="Cuff J."/>
            <person name="Das R."/>
            <person name="Davidow L."/>
            <person name="Deakin J.E."/>
            <person name="Fazzari M.J."/>
            <person name="Glass J.L."/>
            <person name="Grabherr M."/>
            <person name="Greally J.M."/>
            <person name="Gu W."/>
            <person name="Hore T.A."/>
            <person name="Huttley G.A."/>
            <person name="Kleber M."/>
            <person name="Jirtle R.L."/>
            <person name="Koina E."/>
            <person name="Lee J.T."/>
            <person name="Mahony S."/>
            <person name="Marra M.A."/>
            <person name="Miller R.D."/>
            <person name="Nicholls R.D."/>
            <person name="Oda M."/>
            <person name="Papenfuss A.T."/>
            <person name="Parra Z.E."/>
            <person name="Pollock D.D."/>
            <person name="Ray D.A."/>
            <person name="Schein J.E."/>
            <person name="Speed T.P."/>
            <person name="Thompson K."/>
            <person name="VandeBerg J.L."/>
            <person name="Wade C.M."/>
            <person name="Walker J.A."/>
            <person name="Waters P.D."/>
            <person name="Webber C."/>
            <person name="Weidman J.R."/>
            <person name="Xie X."/>
            <person name="Zody M.C."/>
            <person name="Baldwin J."/>
            <person name="Abdouelleil A."/>
            <person name="Abdulkadir J."/>
            <person name="Abebe A."/>
            <person name="Abera B."/>
            <person name="Abreu J."/>
            <person name="Acer S.C."/>
            <person name="Aftuck L."/>
            <person name="Alexander A."/>
            <person name="An P."/>
            <person name="Anderson E."/>
            <person name="Anderson S."/>
            <person name="Arachi H."/>
            <person name="Azer M."/>
            <person name="Bachantsang P."/>
            <person name="Barry A."/>
            <person name="Bayul T."/>
            <person name="Berlin A."/>
            <person name="Bessette D."/>
            <person name="Bloom T."/>
            <person name="Bloom T."/>
            <person name="Boguslavskiy L."/>
            <person name="Bonnet C."/>
            <person name="Boukhgalter B."/>
            <person name="Bourzgui I."/>
            <person name="Brown A."/>
            <person name="Cahill P."/>
            <person name="Channer S."/>
            <person name="Cheshatsang Y."/>
            <person name="Chuda L."/>
            <person name="Citroen M."/>
            <person name="Collymore A."/>
            <person name="Cooke P."/>
            <person name="Costello M."/>
            <person name="D'Aco K."/>
            <person name="Daza R."/>
            <person name="De Haan G."/>
            <person name="DeGray S."/>
            <person name="DeMaso C."/>
            <person name="Dhargay N."/>
            <person name="Dooley K."/>
            <person name="Dooley E."/>
            <person name="Doricent M."/>
            <person name="Dorje P."/>
            <person name="Dorjee K."/>
            <person name="Dupes A."/>
            <person name="Elong R."/>
            <person name="Falk J."/>
            <person name="Farina A."/>
            <person name="Faro S."/>
            <person name="Ferguson D."/>
            <person name="Fisher S."/>
            <person name="Foley C.D."/>
            <person name="Franke A."/>
            <person name="Friedrich D."/>
            <person name="Gadbois L."/>
            <person name="Gearin G."/>
            <person name="Gearin C.R."/>
            <person name="Giannoukos G."/>
            <person name="Goode T."/>
            <person name="Graham J."/>
            <person name="Grandbois E."/>
            <person name="Grewal S."/>
            <person name="Gyaltsen K."/>
            <person name="Hafez N."/>
            <person name="Hagos B."/>
            <person name="Hall J."/>
            <person name="Henson C."/>
            <person name="Hollinger A."/>
            <person name="Honan T."/>
            <person name="Huard M.D."/>
            <person name="Hughes L."/>
            <person name="Hurhula B."/>
            <person name="Husby M.E."/>
            <person name="Kamat A."/>
            <person name="Kanga B."/>
            <person name="Kashin S."/>
            <person name="Khazanovich D."/>
            <person name="Kisner P."/>
            <person name="Lance K."/>
            <person name="Lara M."/>
            <person name="Lee W."/>
            <person name="Lennon N."/>
            <person name="Letendre F."/>
            <person name="LeVine R."/>
            <person name="Lipovsky A."/>
            <person name="Liu X."/>
            <person name="Liu J."/>
            <person name="Liu S."/>
            <person name="Lokyitsang T."/>
            <person name="Lokyitsang Y."/>
            <person name="Lubonja R."/>
            <person name="Lui A."/>
            <person name="MacDonald P."/>
            <person name="Magnisalis V."/>
            <person name="Maru K."/>
            <person name="Matthews C."/>
            <person name="McCusker W."/>
            <person name="McDonough S."/>
            <person name="Mehta T."/>
            <person name="Meldrim J."/>
            <person name="Meneus L."/>
            <person name="Mihai O."/>
            <person name="Mihalev A."/>
            <person name="Mihova T."/>
            <person name="Mittelman R."/>
            <person name="Mlenga V."/>
            <person name="Montmayeur A."/>
            <person name="Mulrain L."/>
            <person name="Navidi A."/>
            <person name="Naylor J."/>
            <person name="Negash T."/>
            <person name="Nguyen T."/>
            <person name="Nguyen N."/>
            <person name="Nicol R."/>
            <person name="Norbu C."/>
            <person name="Norbu N."/>
            <person name="Novod N."/>
            <person name="O'Neill B."/>
            <person name="Osman S."/>
            <person name="Markiewicz E."/>
            <person name="Oyono O.L."/>
            <person name="Patti C."/>
            <person name="Phunkhang P."/>
            <person name="Pierre F."/>
            <person name="Priest M."/>
            <person name="Raghuraman S."/>
            <person name="Rege F."/>
            <person name="Reyes R."/>
            <person name="Rise C."/>
            <person name="Rogov P."/>
            <person name="Ross K."/>
            <person name="Ryan E."/>
            <person name="Settipalli S."/>
            <person name="Shea T."/>
            <person name="Sherpa N."/>
            <person name="Shi L."/>
            <person name="Shih D."/>
            <person name="Sparrow T."/>
            <person name="Spaulding J."/>
            <person name="Stalker J."/>
            <person name="Stange-Thomann N."/>
            <person name="Stavropoulos S."/>
            <person name="Stone C."/>
            <person name="Strader C."/>
            <person name="Tesfaye S."/>
            <person name="Thomson T."/>
            <person name="Thoulutsang Y."/>
            <person name="Thoulutsang D."/>
            <person name="Topham K."/>
            <person name="Topping I."/>
            <person name="Tsamla T."/>
            <person name="Vassiliev H."/>
            <person name="Vo A."/>
            <person name="Wangchuk T."/>
            <person name="Wangdi T."/>
            <person name="Weiand M."/>
            <person name="Wilkinson J."/>
            <person name="Wilson A."/>
            <person name="Yadav S."/>
            <person name="Young G."/>
            <person name="Yu Q."/>
            <person name="Zembek L."/>
            <person name="Zhong D."/>
            <person name="Zimmer A."/>
            <person name="Zwirko Z."/>
            <person name="Jaffe D.B."/>
            <person name="Alvarez P."/>
            <person name="Brockman W."/>
            <person name="Butler J."/>
            <person name="Chin C."/>
            <person name="Gnerre S."/>
            <person name="MacCallum I."/>
            <person name="Graves J.A."/>
            <person name="Ponting C.P."/>
            <person name="Breen M."/>
            <person name="Samollow P.B."/>
            <person name="Lander E.S."/>
            <person name="Lindblad-Toh K."/>
        </authorList>
    </citation>
    <scope>NUCLEOTIDE SEQUENCE [LARGE SCALE GENOMIC DNA]</scope>
</reference>
<dbReference type="GO" id="GO:0000724">
    <property type="term" value="P:double-strand break repair via homologous recombination"/>
    <property type="evidence" value="ECO:0007669"/>
    <property type="project" value="InterPro"/>
</dbReference>